<dbReference type="RefSeq" id="WP_259543709.1">
    <property type="nucleotide sequence ID" value="NZ_JANLCJ010000618.1"/>
</dbReference>
<gene>
    <name evidence="1" type="ORF">N1032_26790</name>
</gene>
<organism evidence="1 2">
    <name type="scientific">Herbiconiux daphne</name>
    <dbReference type="NCBI Taxonomy" id="2970914"/>
    <lineage>
        <taxon>Bacteria</taxon>
        <taxon>Bacillati</taxon>
        <taxon>Actinomycetota</taxon>
        <taxon>Actinomycetes</taxon>
        <taxon>Micrococcales</taxon>
        <taxon>Microbacteriaceae</taxon>
        <taxon>Herbiconiux</taxon>
    </lineage>
</organism>
<name>A0ABT2HBN3_9MICO</name>
<sequence>MSANKIAQMTCYYDDKKIIIINDERESSEYKYLAEIPEINGITQSDTFEGAIAMAQDYINTYNESQKEKGPMELERAMDIINTSQPGGHHSKPWLEAEIIEARLVILNDVYQFLESENYHTGITVIEKLTGIEYN</sequence>
<evidence type="ECO:0000313" key="1">
    <source>
        <dbReference type="EMBL" id="MCS5737343.1"/>
    </source>
</evidence>
<evidence type="ECO:0000313" key="2">
    <source>
        <dbReference type="Proteomes" id="UP001165586"/>
    </source>
</evidence>
<keyword evidence="2" id="KW-1185">Reference proteome</keyword>
<proteinExistence type="predicted"/>
<evidence type="ECO:0008006" key="3">
    <source>
        <dbReference type="Google" id="ProtNLM"/>
    </source>
</evidence>
<dbReference type="Proteomes" id="UP001165586">
    <property type="component" value="Unassembled WGS sequence"/>
</dbReference>
<comment type="caution">
    <text evidence="1">The sequence shown here is derived from an EMBL/GenBank/DDBJ whole genome shotgun (WGS) entry which is preliminary data.</text>
</comment>
<dbReference type="Gene3D" id="3.30.160.250">
    <property type="match status" value="1"/>
</dbReference>
<protein>
    <recommendedName>
        <fullName evidence="3">Type II toxin-antitoxin system HicB family antitoxin</fullName>
    </recommendedName>
</protein>
<reference evidence="1" key="1">
    <citation type="submission" date="2022-08" db="EMBL/GenBank/DDBJ databases">
        <authorList>
            <person name="Deng Y."/>
            <person name="Han X.-F."/>
            <person name="Zhang Y.-Q."/>
        </authorList>
    </citation>
    <scope>NUCLEOTIDE SEQUENCE</scope>
    <source>
        <strain evidence="1">CPCC 203386</strain>
    </source>
</reference>
<accession>A0ABT2HBN3</accession>
<dbReference type="EMBL" id="JANLCJ010000618">
    <property type="protein sequence ID" value="MCS5737343.1"/>
    <property type="molecule type" value="Genomic_DNA"/>
</dbReference>